<dbReference type="EMBL" id="LIAE01003706">
    <property type="protein sequence ID" value="PAV93854.1"/>
    <property type="molecule type" value="Genomic_DNA"/>
</dbReference>
<name>A0A2A2M5X3_9BILA</name>
<feature type="compositionally biased region" description="Polar residues" evidence="1">
    <location>
        <begin position="33"/>
        <end position="46"/>
    </location>
</feature>
<protein>
    <submittedName>
        <fullName evidence="2">Uncharacterized protein</fullName>
    </submittedName>
</protein>
<reference evidence="2 3" key="1">
    <citation type="journal article" date="2017" name="Curr. Biol.">
        <title>Genome architecture and evolution of a unichromosomal asexual nematode.</title>
        <authorList>
            <person name="Fradin H."/>
            <person name="Zegar C."/>
            <person name="Gutwein M."/>
            <person name="Lucas J."/>
            <person name="Kovtun M."/>
            <person name="Corcoran D."/>
            <person name="Baugh L.R."/>
            <person name="Kiontke K."/>
            <person name="Gunsalus K."/>
            <person name="Fitch D.H."/>
            <person name="Piano F."/>
        </authorList>
    </citation>
    <scope>NUCLEOTIDE SEQUENCE [LARGE SCALE GENOMIC DNA]</scope>
    <source>
        <strain evidence="2">PF1309</strain>
    </source>
</reference>
<feature type="region of interest" description="Disordered" evidence="1">
    <location>
        <begin position="1"/>
        <end position="81"/>
    </location>
</feature>
<comment type="caution">
    <text evidence="2">The sequence shown here is derived from an EMBL/GenBank/DDBJ whole genome shotgun (WGS) entry which is preliminary data.</text>
</comment>
<gene>
    <name evidence="2" type="ORF">WR25_13094</name>
</gene>
<evidence type="ECO:0000313" key="2">
    <source>
        <dbReference type="EMBL" id="PAV93854.1"/>
    </source>
</evidence>
<evidence type="ECO:0000313" key="3">
    <source>
        <dbReference type="Proteomes" id="UP000218231"/>
    </source>
</evidence>
<organism evidence="2 3">
    <name type="scientific">Diploscapter pachys</name>
    <dbReference type="NCBI Taxonomy" id="2018661"/>
    <lineage>
        <taxon>Eukaryota</taxon>
        <taxon>Metazoa</taxon>
        <taxon>Ecdysozoa</taxon>
        <taxon>Nematoda</taxon>
        <taxon>Chromadorea</taxon>
        <taxon>Rhabditida</taxon>
        <taxon>Rhabditina</taxon>
        <taxon>Rhabditomorpha</taxon>
        <taxon>Rhabditoidea</taxon>
        <taxon>Rhabditidae</taxon>
        <taxon>Diploscapter</taxon>
    </lineage>
</organism>
<proteinExistence type="predicted"/>
<evidence type="ECO:0000256" key="1">
    <source>
        <dbReference type="SAM" id="MobiDB-lite"/>
    </source>
</evidence>
<dbReference type="AlphaFoldDB" id="A0A2A2M5X3"/>
<keyword evidence="3" id="KW-1185">Reference proteome</keyword>
<dbReference type="Proteomes" id="UP000218231">
    <property type="component" value="Unassembled WGS sequence"/>
</dbReference>
<sequence>MMITRPWTIRPTPAAYSRPMPSAAPRTRPLASCANSTPASITSAAPNTLGRYSASMSRVAETRSRPSDSAAETRNISSTNQ</sequence>
<feature type="compositionally biased region" description="Polar residues" evidence="1">
    <location>
        <begin position="70"/>
        <end position="81"/>
    </location>
</feature>
<accession>A0A2A2M5X3</accession>